<dbReference type="EC" id="2.4.2.31" evidence="9"/>
<feature type="domain" description="WGR" evidence="13">
    <location>
        <begin position="440"/>
        <end position="546"/>
    </location>
</feature>
<dbReference type="SUPFAM" id="SSF48371">
    <property type="entry name" value="ARM repeat"/>
    <property type="match status" value="1"/>
</dbReference>
<dbReference type="SUPFAM" id="SSF68906">
    <property type="entry name" value="SAP domain"/>
    <property type="match status" value="1"/>
</dbReference>
<reference evidence="15" key="1">
    <citation type="journal article" date="2015" name="PLoS Genet.">
        <title>Genome Sequence and Transcriptome Analyses of Chrysochromulina tobin: Metabolic Tools for Enhanced Algal Fitness in the Prominent Order Prymnesiales (Haptophyceae).</title>
        <authorList>
            <person name="Hovde B.T."/>
            <person name="Deodato C.R."/>
            <person name="Hunsperger H.M."/>
            <person name="Ryken S.A."/>
            <person name="Yost W."/>
            <person name="Jha R.K."/>
            <person name="Patterson J."/>
            <person name="Monnat R.J. Jr."/>
            <person name="Barlow S.B."/>
            <person name="Starkenburg S.R."/>
            <person name="Cattolico R.A."/>
        </authorList>
    </citation>
    <scope>NUCLEOTIDE SEQUENCE</scope>
    <source>
        <strain evidence="15">CCMP291</strain>
    </source>
</reference>
<dbReference type="SUPFAM" id="SSF47587">
    <property type="entry name" value="Domain of poly(ADP-ribose) polymerase"/>
    <property type="match status" value="1"/>
</dbReference>
<keyword evidence="3 9" id="KW-0808">Transferase</keyword>
<keyword evidence="2 9" id="KW-0328">Glycosyltransferase</keyword>
<evidence type="ECO:0000256" key="4">
    <source>
        <dbReference type="ARBA" id="ARBA00022695"/>
    </source>
</evidence>
<protein>
    <recommendedName>
        <fullName evidence="9">NAD(P)(+)--arginine ADP-ribosyltransferase</fullName>
        <ecNumber evidence="9">2.4.2.31</ecNumber>
    </recommendedName>
    <alternativeName>
        <fullName evidence="9">Mono(ADP-ribosyl)transferase</fullName>
    </alternativeName>
</protein>
<keyword evidence="9" id="KW-0521">NADP</keyword>
<evidence type="ECO:0000256" key="7">
    <source>
        <dbReference type="ARBA" id="ARBA00033987"/>
    </source>
</evidence>
<dbReference type="InterPro" id="IPR036616">
    <property type="entry name" value="Poly(ADP-ribose)pol_reg_dom_sf"/>
</dbReference>
<dbReference type="Pfam" id="PF02037">
    <property type="entry name" value="SAP"/>
    <property type="match status" value="1"/>
</dbReference>
<feature type="region of interest" description="Disordered" evidence="10">
    <location>
        <begin position="340"/>
        <end position="380"/>
    </location>
</feature>
<dbReference type="Proteomes" id="UP000037460">
    <property type="component" value="Unassembled WGS sequence"/>
</dbReference>
<evidence type="ECO:0000256" key="2">
    <source>
        <dbReference type="ARBA" id="ARBA00022676"/>
    </source>
</evidence>
<dbReference type="Gene3D" id="3.90.176.10">
    <property type="entry name" value="Toxin ADP-ribosyltransferase, Chain A, domain 1"/>
    <property type="match status" value="1"/>
</dbReference>
<dbReference type="Pfam" id="PF05406">
    <property type="entry name" value="WGR"/>
    <property type="match status" value="1"/>
</dbReference>
<evidence type="ECO:0000256" key="9">
    <source>
        <dbReference type="RuleBase" id="RU361228"/>
    </source>
</evidence>
<comment type="catalytic activity">
    <reaction evidence="7">
        <text>NAD(+) + (ADP-D-ribosyl)n-acceptor = nicotinamide + (ADP-D-ribosyl)n+1-acceptor + H(+).</text>
        <dbReference type="EC" id="2.4.2.30"/>
    </reaction>
</comment>
<dbReference type="Pfam" id="PF02877">
    <property type="entry name" value="PARP_reg"/>
    <property type="match status" value="1"/>
</dbReference>
<accession>A0A0M0JW67</accession>
<evidence type="ECO:0000256" key="1">
    <source>
        <dbReference type="ARBA" id="ARBA00009558"/>
    </source>
</evidence>
<dbReference type="InterPro" id="IPR050800">
    <property type="entry name" value="ARTD/PARP"/>
</dbReference>
<dbReference type="SMART" id="SM00567">
    <property type="entry name" value="EZ_HEAT"/>
    <property type="match status" value="8"/>
</dbReference>
<dbReference type="Pfam" id="PF01129">
    <property type="entry name" value="ART"/>
    <property type="match status" value="1"/>
</dbReference>
<proteinExistence type="inferred from homology"/>
<organism evidence="14 15">
    <name type="scientific">Chrysochromulina tobinii</name>
    <dbReference type="NCBI Taxonomy" id="1460289"/>
    <lineage>
        <taxon>Eukaryota</taxon>
        <taxon>Haptista</taxon>
        <taxon>Haptophyta</taxon>
        <taxon>Prymnesiophyceae</taxon>
        <taxon>Prymnesiales</taxon>
        <taxon>Chrysochromulinaceae</taxon>
        <taxon>Chrysochromulina</taxon>
    </lineage>
</organism>
<feature type="domain" description="SAP" evidence="11">
    <location>
        <begin position="387"/>
        <end position="421"/>
    </location>
</feature>
<keyword evidence="4" id="KW-0548">Nucleotidyltransferase</keyword>
<dbReference type="PROSITE" id="PS51977">
    <property type="entry name" value="WGR"/>
    <property type="match status" value="1"/>
</dbReference>
<gene>
    <name evidence="14" type="ORF">Ctob_008953</name>
</gene>
<dbReference type="InterPro" id="IPR016024">
    <property type="entry name" value="ARM-type_fold"/>
</dbReference>
<dbReference type="SUPFAM" id="SSF56399">
    <property type="entry name" value="ADP-ribosylation"/>
    <property type="match status" value="1"/>
</dbReference>
<evidence type="ECO:0000256" key="8">
    <source>
        <dbReference type="ARBA" id="ARBA00047597"/>
    </source>
</evidence>
<sequence>MPPRVPKGKQKAEPDADVEDEAPAAKKPKGKQKAEPDADVEDDAPSGAALGKLTREQIEKGQAVLATIRTHLESEGSAPSSLTNDFYSLIPTVVGRAKPPTINSFGILGEKEALLEFWLRMGFEDCTITMTNPLEQLASTPRPPNLTKAATGIADLGSIGQALSRGKTLADAAAGGPKKPMDDQMYGAIVLYTGNAIYRALNEALRVKHANVPRYLPYVKLFFAAAECLPKKAEQLWRGIAADLYAEYEEGKEIVWWTVSSTTASEMVARGFMSQLGGKATLLKLDTVNAINIEPLSIYPHEQERLLVPGTRLKVLSRKQMGNLAEIHVKEVGNALEDKFSMSSRVPKGKQKAEPDADVEDEAPAAKKPKGKQKAEPVRPTIAPEAVAKMSMGELKEELSARGLDTSGKKAELVSEMRRGLRHKLSCALRVDRAVPGGAQYAVYEDYDVKLSQHPLVDGANVNKYYFLQVLQKQGGTFATYFKFGLIGEKDYGDKLDGPFESAAEAIQSFEAKFHEKTRGKKDKSPKEAAWAAYKAGQFEKREGYYGVVETKVGVNVGVNETLGQLKPATLAQHGAALVARLEDEDAGVRRAVVQTLGQLELATLAQYGAALVARLEDEDAFVRRAVVQTLGQLEPATLAQYGAALVARLEDSDAFVRRAHGDALVAMLEDSDADVRRAVVQTLGQLELATLAQHGKALVARLEDSHDFVRRAVVEMLGKLELATLAQHGAALVAMLEDQEWEVRQAVVETLGQLELATLAQHGAALVAGLEDEDEGVRRAVVETLGKLEPGTLAQHGVALVARLEDYDYFVRCAVVETLGKLEPGTLAQYGAALVAMLKDSDEFVRHAVVETLGKLEPGTLAQYGAALVAMLKDSDEGVRCAVVETLEKDEGVRCAVVETLEKLEPGTLAPHTPHTRPAHAKFLHYYPQSDGRDAERLEGNTSELKLIDGVELRSSSRSQGGPLRADMFSVELIQSDHPRYDPLATGALSKVVDIKVVSGDVTYPLLLRMRHHASAEQFGQLAFYRAETPDSEMQLVEGGCFWSDGYAEVEVTSFSVWKIALEAAKFAFAVWNTYIDHPVGVTAFAPEDLDLPLILKFVLHPQNDIPPNNNFEGFCKVGEDKDVPICRGKEVTIALKDFPELSVTFQPWKNKRQSEEMNGVVELRPSSSHKAVIKGI</sequence>
<feature type="domain" description="PARP alpha-helical" evidence="12">
    <location>
        <begin position="11"/>
        <end position="129"/>
    </location>
</feature>
<dbReference type="InterPro" id="IPR003034">
    <property type="entry name" value="SAP_dom"/>
</dbReference>
<feature type="non-terminal residue" evidence="14">
    <location>
        <position position="1178"/>
    </location>
</feature>
<keyword evidence="15" id="KW-1185">Reference proteome</keyword>
<comment type="caution">
    <text evidence="14">The sequence shown here is derived from an EMBL/GenBank/DDBJ whole genome shotgun (WGS) entry which is preliminary data.</text>
</comment>
<dbReference type="InterPro" id="IPR004102">
    <property type="entry name" value="Poly(ADP-ribose)pol_reg_dom"/>
</dbReference>
<dbReference type="GO" id="GO:0070212">
    <property type="term" value="P:protein poly-ADP-ribosylation"/>
    <property type="evidence" value="ECO:0007669"/>
    <property type="project" value="TreeGrafter"/>
</dbReference>
<evidence type="ECO:0000256" key="5">
    <source>
        <dbReference type="ARBA" id="ARBA00022737"/>
    </source>
</evidence>
<dbReference type="InterPro" id="IPR036361">
    <property type="entry name" value="SAP_dom_sf"/>
</dbReference>
<dbReference type="InterPro" id="IPR000357">
    <property type="entry name" value="HEAT"/>
</dbReference>
<dbReference type="GO" id="GO:0016779">
    <property type="term" value="F:nucleotidyltransferase activity"/>
    <property type="evidence" value="ECO:0007669"/>
    <property type="project" value="UniProtKB-KW"/>
</dbReference>
<evidence type="ECO:0000313" key="15">
    <source>
        <dbReference type="Proteomes" id="UP000037460"/>
    </source>
</evidence>
<evidence type="ECO:0000259" key="13">
    <source>
        <dbReference type="PROSITE" id="PS51977"/>
    </source>
</evidence>
<dbReference type="InterPro" id="IPR036930">
    <property type="entry name" value="WGR_dom_sf"/>
</dbReference>
<dbReference type="InterPro" id="IPR011989">
    <property type="entry name" value="ARM-like"/>
</dbReference>
<evidence type="ECO:0000259" key="12">
    <source>
        <dbReference type="PROSITE" id="PS51060"/>
    </source>
</evidence>
<keyword evidence="6 9" id="KW-0520">NAD</keyword>
<feature type="region of interest" description="Disordered" evidence="10">
    <location>
        <begin position="1"/>
        <end position="50"/>
    </location>
</feature>
<dbReference type="SUPFAM" id="SSF142921">
    <property type="entry name" value="WGR domain-like"/>
    <property type="match status" value="1"/>
</dbReference>
<keyword evidence="5" id="KW-0677">Repeat</keyword>
<dbReference type="GO" id="GO:0005730">
    <property type="term" value="C:nucleolus"/>
    <property type="evidence" value="ECO:0007669"/>
    <property type="project" value="TreeGrafter"/>
</dbReference>
<evidence type="ECO:0000256" key="3">
    <source>
        <dbReference type="ARBA" id="ARBA00022679"/>
    </source>
</evidence>
<dbReference type="Gene3D" id="1.25.10.10">
    <property type="entry name" value="Leucine-rich Repeat Variant"/>
    <property type="match status" value="3"/>
</dbReference>
<dbReference type="PROSITE" id="PS50800">
    <property type="entry name" value="SAP"/>
    <property type="match status" value="1"/>
</dbReference>
<dbReference type="InterPro" id="IPR008893">
    <property type="entry name" value="WGR_domain"/>
</dbReference>
<dbReference type="GO" id="GO:0003950">
    <property type="term" value="F:NAD+ poly-ADP-ribosyltransferase activity"/>
    <property type="evidence" value="ECO:0007669"/>
    <property type="project" value="UniProtKB-EC"/>
</dbReference>
<evidence type="ECO:0000256" key="10">
    <source>
        <dbReference type="SAM" id="MobiDB-lite"/>
    </source>
</evidence>
<dbReference type="EMBL" id="JWZX01002160">
    <property type="protein sequence ID" value="KOO30795.1"/>
    <property type="molecule type" value="Genomic_DNA"/>
</dbReference>
<comment type="catalytic activity">
    <reaction evidence="8 9">
        <text>L-arginyl-[protein] + NAD(+) = N(omega)-(ADP-D-ribosyl)-L-arginyl-[protein] + nicotinamide + H(+)</text>
        <dbReference type="Rhea" id="RHEA:19149"/>
        <dbReference type="Rhea" id="RHEA-COMP:10532"/>
        <dbReference type="Rhea" id="RHEA-COMP:15087"/>
        <dbReference type="ChEBI" id="CHEBI:15378"/>
        <dbReference type="ChEBI" id="CHEBI:17154"/>
        <dbReference type="ChEBI" id="CHEBI:29965"/>
        <dbReference type="ChEBI" id="CHEBI:57540"/>
        <dbReference type="ChEBI" id="CHEBI:142554"/>
        <dbReference type="EC" id="2.4.2.31"/>
    </reaction>
</comment>
<dbReference type="InterPro" id="IPR000768">
    <property type="entry name" value="ART"/>
</dbReference>
<dbReference type="Pfam" id="PF02985">
    <property type="entry name" value="HEAT"/>
    <property type="match status" value="1"/>
</dbReference>
<name>A0A0M0JW67_9EUKA</name>
<dbReference type="GO" id="GO:0106274">
    <property type="term" value="F:NAD+-protein-arginine ADP-ribosyltransferase activity"/>
    <property type="evidence" value="ECO:0007669"/>
    <property type="project" value="UniProtKB-EC"/>
</dbReference>
<dbReference type="InterPro" id="IPR004155">
    <property type="entry name" value="PBS_lyase_HEAT"/>
</dbReference>
<evidence type="ECO:0000259" key="11">
    <source>
        <dbReference type="PROSITE" id="PS50800"/>
    </source>
</evidence>
<dbReference type="GO" id="GO:0006302">
    <property type="term" value="P:double-strand break repair"/>
    <property type="evidence" value="ECO:0007669"/>
    <property type="project" value="TreeGrafter"/>
</dbReference>
<evidence type="ECO:0000256" key="6">
    <source>
        <dbReference type="ARBA" id="ARBA00023027"/>
    </source>
</evidence>
<dbReference type="Pfam" id="PF13646">
    <property type="entry name" value="HEAT_2"/>
    <property type="match status" value="3"/>
</dbReference>
<dbReference type="PANTHER" id="PTHR10459:SF60">
    <property type="entry name" value="POLY [ADP-RIBOSE] POLYMERASE 2"/>
    <property type="match status" value="1"/>
</dbReference>
<dbReference type="OrthoDB" id="427518at2759"/>
<evidence type="ECO:0000313" key="14">
    <source>
        <dbReference type="EMBL" id="KOO30795.1"/>
    </source>
</evidence>
<dbReference type="SMART" id="SM00773">
    <property type="entry name" value="WGR"/>
    <property type="match status" value="1"/>
</dbReference>
<comment type="similarity">
    <text evidence="1 9">Belongs to the Arg-specific ADP-ribosyltransferase family.</text>
</comment>
<dbReference type="PANTHER" id="PTHR10459">
    <property type="entry name" value="DNA LIGASE"/>
    <property type="match status" value="1"/>
</dbReference>
<dbReference type="PROSITE" id="PS51060">
    <property type="entry name" value="PARP_ALPHA_HD"/>
    <property type="match status" value="1"/>
</dbReference>
<dbReference type="Gene3D" id="1.20.142.10">
    <property type="entry name" value="Poly(ADP-ribose) polymerase, regulatory domain"/>
    <property type="match status" value="1"/>
</dbReference>
<dbReference type="SMART" id="SM00513">
    <property type="entry name" value="SAP"/>
    <property type="match status" value="1"/>
</dbReference>
<dbReference type="AlphaFoldDB" id="A0A0M0JW67"/>
<dbReference type="PROSITE" id="PS51996">
    <property type="entry name" value="TR_MART"/>
    <property type="match status" value="1"/>
</dbReference>
<dbReference type="Gene3D" id="1.10.720.30">
    <property type="entry name" value="SAP domain"/>
    <property type="match status" value="1"/>
</dbReference>